<reference evidence="4 5" key="2">
    <citation type="submission" date="2018-11" db="EMBL/GenBank/DDBJ databases">
        <authorList>
            <consortium name="Pathogen Informatics"/>
        </authorList>
    </citation>
    <scope>NUCLEOTIDE SEQUENCE [LARGE SCALE GENOMIC DNA]</scope>
</reference>
<keyword evidence="2" id="KW-1133">Transmembrane helix</keyword>
<evidence type="ECO:0000313" key="4">
    <source>
        <dbReference type="EMBL" id="VDK34106.1"/>
    </source>
</evidence>
<dbReference type="Proteomes" id="UP000282613">
    <property type="component" value="Unassembled WGS sequence"/>
</dbReference>
<feature type="signal peptide" evidence="3">
    <location>
        <begin position="1"/>
        <end position="18"/>
    </location>
</feature>
<feature type="region of interest" description="Disordered" evidence="1">
    <location>
        <begin position="520"/>
        <end position="544"/>
    </location>
</feature>
<feature type="chain" id="PRO_5043132550" evidence="3">
    <location>
        <begin position="19"/>
        <end position="544"/>
    </location>
</feature>
<evidence type="ECO:0000256" key="2">
    <source>
        <dbReference type="SAM" id="Phobius"/>
    </source>
</evidence>
<evidence type="ECO:0000256" key="3">
    <source>
        <dbReference type="SAM" id="SignalP"/>
    </source>
</evidence>
<name>A0A0R3W4C1_TAEAS</name>
<feature type="transmembrane region" description="Helical" evidence="2">
    <location>
        <begin position="448"/>
        <end position="473"/>
    </location>
</feature>
<evidence type="ECO:0000313" key="5">
    <source>
        <dbReference type="Proteomes" id="UP000282613"/>
    </source>
</evidence>
<dbReference type="WBParaSite" id="TASK_0000485501-mRNA-1">
    <property type="protein sequence ID" value="TASK_0000485501-mRNA-1"/>
    <property type="gene ID" value="TASK_0000485501"/>
</dbReference>
<accession>A0A0R3W4C1</accession>
<dbReference type="OrthoDB" id="6246318at2759"/>
<dbReference type="AlphaFoldDB" id="A0A0R3W4C1"/>
<keyword evidence="5" id="KW-1185">Reference proteome</keyword>
<organism evidence="6">
    <name type="scientific">Taenia asiatica</name>
    <name type="common">Asian tapeworm</name>
    <dbReference type="NCBI Taxonomy" id="60517"/>
    <lineage>
        <taxon>Eukaryota</taxon>
        <taxon>Metazoa</taxon>
        <taxon>Spiralia</taxon>
        <taxon>Lophotrochozoa</taxon>
        <taxon>Platyhelminthes</taxon>
        <taxon>Cestoda</taxon>
        <taxon>Eucestoda</taxon>
        <taxon>Cyclophyllidea</taxon>
        <taxon>Taeniidae</taxon>
        <taxon>Taenia</taxon>
    </lineage>
</organism>
<sequence length="544" mass="60773">MAVNYFAFSLLFIPSSLIIVWSPHTLFNQSFSATNYTTYAHRLLVNRPAEIPCFKPNNDPSRGLTQNTTIYWSHRGYNLTTTGSPFISAYWDVSGTLVINTILPHQINLWCHLKAGNTTLLFVHRLDFVESPYIQTIFAVDMNATLTTNATKAFQAFLFSQRTNCIVQLQGGGISVLKEVADIDLKKAVFQRRVVLEAAQDACESAIDCTGVSLDFFQCYVHMGQKIALYSIDFSIMHYVDVGAFVNKDDFQINRQIEQTVLRLLNAVKRTKGRIMSSGFGKIPRTDVNLDIHVQNRTVKICLGVAGVLSRGGKEECELCPAGSLSELQITLPPPPDQTVNIRGGDVEANAESLHNMLWPQMGAVTSCRPCPACSYTETLGRPSCLPCPSWHSTPIFGTIPGEGGEWIDLVCPRQGRWQILLNDYVTEAYGYQPVGKWFEELSELTRVWIYVVVALGSVFLVLFVVLIAYCCVDVAGILSRSADELRPLYTEAALVVKNTKRVERERTAKAAERLRQLMEEDQSLQGNSQPKKPHFSGKPRELK</sequence>
<evidence type="ECO:0000256" key="1">
    <source>
        <dbReference type="SAM" id="MobiDB-lite"/>
    </source>
</evidence>
<keyword evidence="3" id="KW-0732">Signal</keyword>
<keyword evidence="2" id="KW-0812">Transmembrane</keyword>
<gene>
    <name evidence="4" type="ORF">TASK_LOCUS4856</name>
</gene>
<dbReference type="EMBL" id="UYRS01018375">
    <property type="protein sequence ID" value="VDK34106.1"/>
    <property type="molecule type" value="Genomic_DNA"/>
</dbReference>
<protein>
    <submittedName>
        <fullName evidence="6">Ephrin_rec_like domain-containing protein</fullName>
    </submittedName>
</protein>
<proteinExistence type="predicted"/>
<reference evidence="6" key="1">
    <citation type="submission" date="2017-02" db="UniProtKB">
        <authorList>
            <consortium name="WormBaseParasite"/>
        </authorList>
    </citation>
    <scope>IDENTIFICATION</scope>
</reference>
<evidence type="ECO:0000313" key="6">
    <source>
        <dbReference type="WBParaSite" id="TASK_0000485501-mRNA-1"/>
    </source>
</evidence>
<keyword evidence="2" id="KW-0472">Membrane</keyword>